<dbReference type="RefSeq" id="WP_073058976.1">
    <property type="nucleotide sequence ID" value="NZ_FQUS01000001.1"/>
</dbReference>
<keyword evidence="2" id="KW-0472">Membrane</keyword>
<evidence type="ECO:0000313" key="3">
    <source>
        <dbReference type="EMBL" id="SHE40878.1"/>
    </source>
</evidence>
<sequence>MANDNKSDASMTEVKTEKYEKLIDRLKEERKAVENMLDKDYREARRYVRSHPEEGVFAAFAGGIALGFILGRISK</sequence>
<evidence type="ECO:0000256" key="2">
    <source>
        <dbReference type="SAM" id="Phobius"/>
    </source>
</evidence>
<reference evidence="3 4" key="1">
    <citation type="submission" date="2016-11" db="EMBL/GenBank/DDBJ databases">
        <authorList>
            <person name="Jaros S."/>
            <person name="Januszkiewicz K."/>
            <person name="Wedrychowicz H."/>
        </authorList>
    </citation>
    <scope>NUCLEOTIDE SEQUENCE [LARGE SCALE GENOMIC DNA]</scope>
    <source>
        <strain evidence="3 4">DSM 21986</strain>
    </source>
</reference>
<keyword evidence="2" id="KW-0812">Transmembrane</keyword>
<accession>A0A1M4T965</accession>
<organism evidence="3 4">
    <name type="scientific">Fodinibius roseus</name>
    <dbReference type="NCBI Taxonomy" id="1194090"/>
    <lineage>
        <taxon>Bacteria</taxon>
        <taxon>Pseudomonadati</taxon>
        <taxon>Balneolota</taxon>
        <taxon>Balneolia</taxon>
        <taxon>Balneolales</taxon>
        <taxon>Balneolaceae</taxon>
        <taxon>Fodinibius</taxon>
    </lineage>
</organism>
<keyword evidence="4" id="KW-1185">Reference proteome</keyword>
<dbReference type="OrthoDB" id="1524983at2"/>
<feature type="coiled-coil region" evidence="1">
    <location>
        <begin position="9"/>
        <end position="43"/>
    </location>
</feature>
<proteinExistence type="predicted"/>
<dbReference type="EMBL" id="FQUS01000001">
    <property type="protein sequence ID" value="SHE40878.1"/>
    <property type="molecule type" value="Genomic_DNA"/>
</dbReference>
<gene>
    <name evidence="3" type="ORF">SAMN05443144_101238</name>
</gene>
<dbReference type="AlphaFoldDB" id="A0A1M4T965"/>
<dbReference type="Proteomes" id="UP000184041">
    <property type="component" value="Unassembled WGS sequence"/>
</dbReference>
<protein>
    <submittedName>
        <fullName evidence="3">Uncharacterized protein</fullName>
    </submittedName>
</protein>
<dbReference type="STRING" id="1194090.SAMN05443144_101238"/>
<name>A0A1M4T965_9BACT</name>
<keyword evidence="2" id="KW-1133">Transmembrane helix</keyword>
<evidence type="ECO:0000256" key="1">
    <source>
        <dbReference type="SAM" id="Coils"/>
    </source>
</evidence>
<feature type="transmembrane region" description="Helical" evidence="2">
    <location>
        <begin position="55"/>
        <end position="73"/>
    </location>
</feature>
<keyword evidence="1" id="KW-0175">Coiled coil</keyword>
<evidence type="ECO:0000313" key="4">
    <source>
        <dbReference type="Proteomes" id="UP000184041"/>
    </source>
</evidence>